<reference evidence="2" key="1">
    <citation type="submission" date="2022-11" db="EMBL/GenBank/DDBJ databases">
        <title>Methylomonas rapida sp. nov., Carotenoid-Producing Obligate Methanotrophs with High Growth Characteristics and Biotechnological Potential.</title>
        <authorList>
            <person name="Tikhonova E.N."/>
            <person name="Suleimanov R.Z."/>
            <person name="Miroshnikov K."/>
            <person name="Oshkin I.Y."/>
            <person name="Belova S.E."/>
            <person name="Danilova O.V."/>
            <person name="Ashikhmin A."/>
            <person name="Konopkin A."/>
            <person name="But S.Y."/>
            <person name="Khmelenina V.N."/>
            <person name="Kuznetsov N."/>
            <person name="Pimenov N.V."/>
            <person name="Dedysh S.N."/>
        </authorList>
    </citation>
    <scope>NUCLEOTIDE SEQUENCE</scope>
    <source>
        <strain evidence="2">MP1</strain>
    </source>
</reference>
<dbReference type="Pfam" id="PF20158">
    <property type="entry name" value="Cas5fv_helical"/>
    <property type="match status" value="1"/>
</dbReference>
<name>A0ABY7GQT6_9GAMM</name>
<proteinExistence type="predicted"/>
<evidence type="ECO:0000313" key="3">
    <source>
        <dbReference type="Proteomes" id="UP001162780"/>
    </source>
</evidence>
<protein>
    <submittedName>
        <fullName evidence="2">Type I-Fv CRISPR-associated protein Cas5fv</fullName>
    </submittedName>
</protein>
<evidence type="ECO:0000313" key="2">
    <source>
        <dbReference type="EMBL" id="WAR46885.1"/>
    </source>
</evidence>
<sequence>MRITIKYEASWRNSFLDGSNNEPLPKNGRPFVGSMTTLGKRDGNGNYPNFIKREITHDTVMGILNRLIGDQRKLYQSRNCPNYFFLGLEDNISFDDQQNAGNPINTETVYIRNMEGNTDQNSFSGMIKGNHPAFISDYSREFWGVLWLSFEELKSFLTDSSFAFDLPSSVDISLSSVLERSLYLRDVMKPMTCDEAIINVVSIMKTVFPEEKYIEADKLKPIRLYAAALYIQLERLKKKYDMTTACNRRGTNTFVYGYSKRGFNGTRDFMKNFVTGGEKPIWGNPYKLDRRNTEGVSLLTKANGTLDIHIDIPENKAQQLKEMIEAAGVSSFYLGKKGLAYVDVIR</sequence>
<feature type="domain" description="Cas5fv helical" evidence="1">
    <location>
        <begin position="117"/>
        <end position="279"/>
    </location>
</feature>
<gene>
    <name evidence="2" type="primary">cas5fv</name>
    <name evidence="2" type="ORF">NM686_010340</name>
</gene>
<dbReference type="CDD" id="cd21143">
    <property type="entry name" value="Cas5fv"/>
    <property type="match status" value="1"/>
</dbReference>
<keyword evidence="3" id="KW-1185">Reference proteome</keyword>
<dbReference type="InterPro" id="IPR047583">
    <property type="entry name" value="Cas5fv"/>
</dbReference>
<dbReference type="RefSeq" id="WP_255187798.1">
    <property type="nucleotide sequence ID" value="NZ_CP113517.1"/>
</dbReference>
<evidence type="ECO:0000259" key="1">
    <source>
        <dbReference type="Pfam" id="PF20158"/>
    </source>
</evidence>
<dbReference type="InterPro" id="IPR045374">
    <property type="entry name" value="Cas5fv_helical"/>
</dbReference>
<accession>A0ABY7GQT6</accession>
<organism evidence="2 3">
    <name type="scientific">Methylomonas rapida</name>
    <dbReference type="NCBI Taxonomy" id="2963939"/>
    <lineage>
        <taxon>Bacteria</taxon>
        <taxon>Pseudomonadati</taxon>
        <taxon>Pseudomonadota</taxon>
        <taxon>Gammaproteobacteria</taxon>
        <taxon>Methylococcales</taxon>
        <taxon>Methylococcaceae</taxon>
        <taxon>Methylomonas</taxon>
    </lineage>
</organism>
<dbReference type="EMBL" id="CP113517">
    <property type="protein sequence ID" value="WAR46885.1"/>
    <property type="molecule type" value="Genomic_DNA"/>
</dbReference>
<dbReference type="Proteomes" id="UP001162780">
    <property type="component" value="Chromosome"/>
</dbReference>